<dbReference type="SMART" id="SM00091">
    <property type="entry name" value="PAS"/>
    <property type="match status" value="4"/>
</dbReference>
<dbReference type="InterPro" id="IPR029787">
    <property type="entry name" value="Nucleotide_cyclase"/>
</dbReference>
<reference evidence="7 8" key="1">
    <citation type="journal article" date="2009" name="Appl. Environ. Microbiol.">
        <title>Community genomic and proteomic analyses of chemoautotrophic iron-oxidizing "Leptospirillum rubarum" (Group II) and "Leptospirillum ferrodiazotrophum" (Group III) bacteria in acid mine drainage biofilms.</title>
        <authorList>
            <person name="Goltsman D.S."/>
            <person name="Denef V.J."/>
            <person name="Singer S.W."/>
            <person name="VerBerkmoes N.C."/>
            <person name="Lefsrud M."/>
            <person name="Mueller R.S."/>
            <person name="Dick G.J."/>
            <person name="Sun C.L."/>
            <person name="Wheeler K.E."/>
            <person name="Zemla A."/>
            <person name="Baker B.J."/>
            <person name="Hauser L."/>
            <person name="Land M."/>
            <person name="Shah M.B."/>
            <person name="Thelen M.P."/>
            <person name="Hettich R.L."/>
            <person name="Banfield J.F."/>
        </authorList>
    </citation>
    <scope>NUCLEOTIDE SEQUENCE [LARGE SCALE GENOMIC DNA]</scope>
</reference>
<evidence type="ECO:0000259" key="5">
    <source>
        <dbReference type="PROSITE" id="PS50113"/>
    </source>
</evidence>
<dbReference type="NCBIfam" id="TIGR00229">
    <property type="entry name" value="sensory_box"/>
    <property type="match status" value="3"/>
</dbReference>
<dbReference type="GO" id="GO:0019825">
    <property type="term" value="F:oxygen binding"/>
    <property type="evidence" value="ECO:0007669"/>
    <property type="project" value="InterPro"/>
</dbReference>
<name>C6HW67_9BACT</name>
<dbReference type="SUPFAM" id="SSF55073">
    <property type="entry name" value="Nucleotide cyclase"/>
    <property type="match status" value="1"/>
</dbReference>
<dbReference type="InterPro" id="IPR013656">
    <property type="entry name" value="PAS_4"/>
</dbReference>
<dbReference type="InterPro" id="IPR003018">
    <property type="entry name" value="GAF"/>
</dbReference>
<dbReference type="Pfam" id="PF08448">
    <property type="entry name" value="PAS_4"/>
    <property type="match status" value="1"/>
</dbReference>
<evidence type="ECO:0000256" key="1">
    <source>
        <dbReference type="ARBA" id="ARBA00015125"/>
    </source>
</evidence>
<dbReference type="InterPro" id="IPR000700">
    <property type="entry name" value="PAS-assoc_C"/>
</dbReference>
<dbReference type="InterPro" id="IPR035965">
    <property type="entry name" value="PAS-like_dom_sf"/>
</dbReference>
<feature type="domain" description="GGDEF" evidence="6">
    <location>
        <begin position="928"/>
        <end position="1067"/>
    </location>
</feature>
<dbReference type="Gene3D" id="1.10.490.10">
    <property type="entry name" value="Globins"/>
    <property type="match status" value="1"/>
</dbReference>
<dbReference type="PROSITE" id="PS50887">
    <property type="entry name" value="GGDEF"/>
    <property type="match status" value="1"/>
</dbReference>
<dbReference type="InterPro" id="IPR029016">
    <property type="entry name" value="GAF-like_dom_sf"/>
</dbReference>
<dbReference type="InterPro" id="IPR012292">
    <property type="entry name" value="Globin/Proto"/>
</dbReference>
<dbReference type="CDD" id="cd01949">
    <property type="entry name" value="GGDEF"/>
    <property type="match status" value="1"/>
</dbReference>
<dbReference type="PROSITE" id="PS50113">
    <property type="entry name" value="PAC"/>
    <property type="match status" value="1"/>
</dbReference>
<dbReference type="Pfam" id="PF13185">
    <property type="entry name" value="GAF_2"/>
    <property type="match status" value="2"/>
</dbReference>
<evidence type="ECO:0000313" key="7">
    <source>
        <dbReference type="EMBL" id="EES53172.1"/>
    </source>
</evidence>
<dbReference type="Pfam" id="PF13188">
    <property type="entry name" value="PAS_8"/>
    <property type="match status" value="1"/>
</dbReference>
<gene>
    <name evidence="7" type="ORF">UBAL3_80290047</name>
</gene>
<dbReference type="SMART" id="SM00267">
    <property type="entry name" value="GGDEF"/>
    <property type="match status" value="1"/>
</dbReference>
<dbReference type="InterPro" id="IPR000014">
    <property type="entry name" value="PAS"/>
</dbReference>
<dbReference type="SUPFAM" id="SSF46458">
    <property type="entry name" value="Globin-like"/>
    <property type="match status" value="1"/>
</dbReference>
<dbReference type="InterPro" id="IPR052163">
    <property type="entry name" value="DGC-Regulatory_Protein"/>
</dbReference>
<feature type="domain" description="PAS" evidence="4">
    <location>
        <begin position="665"/>
        <end position="720"/>
    </location>
</feature>
<feature type="region of interest" description="Disordered" evidence="3">
    <location>
        <begin position="1"/>
        <end position="38"/>
    </location>
</feature>
<dbReference type="Pfam" id="PF00990">
    <property type="entry name" value="GGDEF"/>
    <property type="match status" value="1"/>
</dbReference>
<evidence type="ECO:0000259" key="6">
    <source>
        <dbReference type="PROSITE" id="PS50887"/>
    </source>
</evidence>
<dbReference type="InterPro" id="IPR001610">
    <property type="entry name" value="PAC"/>
</dbReference>
<dbReference type="SUPFAM" id="SSF55785">
    <property type="entry name" value="PYP-like sensor domain (PAS domain)"/>
    <property type="match status" value="4"/>
</dbReference>
<dbReference type="SMART" id="SM00065">
    <property type="entry name" value="GAF"/>
    <property type="match status" value="2"/>
</dbReference>
<dbReference type="CDD" id="cd00130">
    <property type="entry name" value="PAS"/>
    <property type="match status" value="3"/>
</dbReference>
<dbReference type="InterPro" id="IPR044398">
    <property type="entry name" value="Globin-sensor_dom"/>
</dbReference>
<dbReference type="Pfam" id="PF13426">
    <property type="entry name" value="PAS_9"/>
    <property type="match status" value="2"/>
</dbReference>
<evidence type="ECO:0000256" key="2">
    <source>
        <dbReference type="ARBA" id="ARBA00029839"/>
    </source>
</evidence>
<evidence type="ECO:0000259" key="4">
    <source>
        <dbReference type="PROSITE" id="PS50112"/>
    </source>
</evidence>
<protein>
    <recommendedName>
        <fullName evidence="1">Diguanylate cyclase DosC</fullName>
    </recommendedName>
    <alternativeName>
        <fullName evidence="2">Direct oxygen-sensing cyclase</fullName>
    </alternativeName>
</protein>
<feature type="domain" description="PAS" evidence="4">
    <location>
        <begin position="40"/>
        <end position="82"/>
    </location>
</feature>
<dbReference type="Proteomes" id="UP000009374">
    <property type="component" value="Unassembled WGS sequence"/>
</dbReference>
<dbReference type="PROSITE" id="PS50112">
    <property type="entry name" value="PAS"/>
    <property type="match status" value="3"/>
</dbReference>
<feature type="domain" description="PAC" evidence="5">
    <location>
        <begin position="839"/>
        <end position="893"/>
    </location>
</feature>
<dbReference type="InterPro" id="IPR009050">
    <property type="entry name" value="Globin-like_sf"/>
</dbReference>
<dbReference type="SMART" id="SM00086">
    <property type="entry name" value="PAC"/>
    <property type="match status" value="3"/>
</dbReference>
<organism evidence="7 8">
    <name type="scientific">Leptospirillum ferrodiazotrophum</name>
    <dbReference type="NCBI Taxonomy" id="412449"/>
    <lineage>
        <taxon>Bacteria</taxon>
        <taxon>Pseudomonadati</taxon>
        <taxon>Nitrospirota</taxon>
        <taxon>Nitrospiria</taxon>
        <taxon>Nitrospirales</taxon>
        <taxon>Nitrospiraceae</taxon>
        <taxon>Leptospirillum</taxon>
    </lineage>
</organism>
<dbReference type="CDD" id="cd14759">
    <property type="entry name" value="GS_GGDEF_2"/>
    <property type="match status" value="1"/>
</dbReference>
<dbReference type="Gene3D" id="3.30.450.20">
    <property type="entry name" value="PAS domain"/>
    <property type="match status" value="3"/>
</dbReference>
<dbReference type="PANTHER" id="PTHR46663">
    <property type="entry name" value="DIGUANYLATE CYCLASE DGCT-RELATED"/>
    <property type="match status" value="1"/>
</dbReference>
<dbReference type="Gene3D" id="3.30.70.270">
    <property type="match status" value="1"/>
</dbReference>
<dbReference type="SUPFAM" id="SSF55781">
    <property type="entry name" value="GAF domain-like"/>
    <property type="match status" value="2"/>
</dbReference>
<dbReference type="PANTHER" id="PTHR46663:SF3">
    <property type="entry name" value="SLL0267 PROTEIN"/>
    <property type="match status" value="1"/>
</dbReference>
<dbReference type="EMBL" id="GG693868">
    <property type="protein sequence ID" value="EES53172.1"/>
    <property type="molecule type" value="Genomic_DNA"/>
</dbReference>
<dbReference type="InterPro" id="IPR000160">
    <property type="entry name" value="GGDEF_dom"/>
</dbReference>
<evidence type="ECO:0000256" key="3">
    <source>
        <dbReference type="SAM" id="MobiDB-lite"/>
    </source>
</evidence>
<accession>C6HW67</accession>
<dbReference type="NCBIfam" id="TIGR00254">
    <property type="entry name" value="GGDEF"/>
    <property type="match status" value="1"/>
</dbReference>
<feature type="domain" description="PAS" evidence="4">
    <location>
        <begin position="768"/>
        <end position="838"/>
    </location>
</feature>
<dbReference type="Pfam" id="PF11563">
    <property type="entry name" value="Protoglobin"/>
    <property type="match status" value="1"/>
</dbReference>
<keyword evidence="8" id="KW-1185">Reference proteome</keyword>
<dbReference type="Gene3D" id="3.30.450.40">
    <property type="match status" value="2"/>
</dbReference>
<dbReference type="InterPro" id="IPR043128">
    <property type="entry name" value="Rev_trsase/Diguanyl_cyclase"/>
</dbReference>
<sequence length="1369" mass="150291">METGTPEGLGRGGEVPVPAEGAPLASSPGHDTPLARKTPTLSDLAPLLDMTTDGLYITDTTGRLLGANARFARMIGVDPDDLATLASPDPLRKPPLSVFTWNGQWSPEEIETELAKNLSLAPEEVRVFETRHRRRDGSLFPVEVVVRRIGAPEDPLLLHFVRDISRRQAALDTLDRMSRYEALRRAATALAFSATRTAAFMEEICRVCTREEKEILLAFIARPDASGRFEFLASAGRTGFLEGSRIVLDPSLPQGQGPTATCYREGRPIFNAPLADAPGDPPWKERARRFGLRSLSVLPIVVNGRIFAVLALGHGDPRPVDPPLADLISELALSVSRGIERLEVLHRESEHASLVALLIDNADSGILLLEGERIREANGTLGQMLGYDPEELRDLSAAEIFGEGLPAAPPGEEGPLPPLGDVPVRKKDGEILLCDLTRKILPRQSLPPPPSGGDPPLLTVVSLRESRLRHQSLRHIERVSHFRTLLAEAAETMAEASDEEDLFEKICRLAVDHAGLPLVWIGRPGPDGIFRFLAKWGHTGYLEGLTLSLDPRAPTGMASAALTFREGRTVVSPSFVGPLAPWRDHAARFGLAASVTLPIRRGGRVDAVLTAYHAEENAFDAELSEILEELAKNISRGIDRLEVARDRQRISDQNEAILSSPAIGILLTVSGRIRQINPKMRELLGHPSPADIEKGSLPGFFDPEEGARIVEAGRQILDGKDPGTLEIRTPARVGFRWLGLSGVPFPGEEGGILWTASDITSQRQAQENQRLFANALLSLDEGVAISDPRGTVLYVNAAFERLTGYSARSMVGQNCRLLQGPETDPETVREIRQALARGQSFRKALRNYRKDGTPFWNLLSLVPLKNSAGVITHYVGVQNDITDIRELEEQNERLAFLSRHDPLTGLTNRTALEEHLERTLSREMRNGTPFAVGMIDLDDFKPVNDTWGHQTGDQLLREIARRLAGALRHHDLAVRLGGDEFVVVVENLEGGERSPAFPALLDRIHKSLTAPFVLGEGISTRVGLSMGIAFFPEDGTTPESLLKTADTVLGQLKEKKNERGRWWGTAREGVPEEGGVNEEELPFGGEVRKLLSKHAPLIEESIRDFVRDFYKTLPRNAEAARVLSRLSPREREHLARGQESYLREILSPDCGRESVVASSRRIGEIHFLTGVSSGLLIEATSVYRRLLSSHLRRALLYDRERRVLLEAADRRIEIHIATEIQTQAGLQAATIDAALAWGSPSLSMEEAVRRILDLPGMVGLCLMARNAGEGRVAMKTWGECPGGIEELGARPLPPSPIESFASLSDLLPEETGDRDNPSIRSALRLSDDQKERSLRLLIFGGYPNQFASEALGSFSQVLRSRLFLTPPLP</sequence>
<dbReference type="GO" id="GO:0020037">
    <property type="term" value="F:heme binding"/>
    <property type="evidence" value="ECO:0007669"/>
    <property type="project" value="InterPro"/>
</dbReference>
<evidence type="ECO:0000313" key="8">
    <source>
        <dbReference type="Proteomes" id="UP000009374"/>
    </source>
</evidence>
<proteinExistence type="predicted"/>